<keyword evidence="6" id="KW-0862">Zinc</keyword>
<dbReference type="GO" id="GO:0016020">
    <property type="term" value="C:membrane"/>
    <property type="evidence" value="ECO:0007669"/>
    <property type="project" value="InterPro"/>
</dbReference>
<proteinExistence type="inferred from homology"/>
<dbReference type="PANTHER" id="PTHR20855">
    <property type="entry name" value="ADIPOR/PROGESTIN RECEPTOR-RELATED"/>
    <property type="match status" value="1"/>
</dbReference>
<feature type="binding site" evidence="6">
    <location>
        <position position="198"/>
    </location>
    <ligand>
        <name>Zn(2+)</name>
        <dbReference type="ChEBI" id="CHEBI:29105"/>
    </ligand>
</feature>
<evidence type="ECO:0000313" key="9">
    <source>
        <dbReference type="Proteomes" id="UP000256388"/>
    </source>
</evidence>
<sequence>MAYKSDKNAPGTTLSQILANSITHGIGVALSIAGLVVLIVRAVDEGSGWRLASYLVFGISLIVLYLASTIYHSFANHPIKVILQRIDHSAILVLIAGTYTPFLLTQMRNGLGWTVFGIVWGAALLVFILKLALKFKFEKPPVWLYLLLGWMGAFVFLNTFRKMGSLSIWFLLLGGVMYSVGVIFYRWKSMPFAHAIWHVFVILGSTFHYFSVLYLT</sequence>
<reference evidence="8 9" key="1">
    <citation type="submission" date="2018-08" db="EMBL/GenBank/DDBJ databases">
        <title>Genomic Encyclopedia of Type Strains, Phase IV (KMG-IV): sequencing the most valuable type-strain genomes for metagenomic binning, comparative biology and taxonomic classification.</title>
        <authorList>
            <person name="Goeker M."/>
        </authorList>
    </citation>
    <scope>NUCLEOTIDE SEQUENCE [LARGE SCALE GENOMIC DNA]</scope>
    <source>
        <strain evidence="8 9">DSM 23923</strain>
    </source>
</reference>
<feature type="binding site" evidence="6">
    <location>
        <position position="72"/>
    </location>
    <ligand>
        <name>Zn(2+)</name>
        <dbReference type="ChEBI" id="CHEBI:29105"/>
    </ligand>
</feature>
<protein>
    <submittedName>
        <fullName evidence="8">Hemolysin III</fullName>
    </submittedName>
</protein>
<dbReference type="PANTHER" id="PTHR20855:SF129">
    <property type="entry name" value="HEMOLYSIN-3 HOMOLOG"/>
    <property type="match status" value="1"/>
</dbReference>
<accession>A0A347ZU64</accession>
<dbReference type="GO" id="GO:0140911">
    <property type="term" value="F:pore-forming activity"/>
    <property type="evidence" value="ECO:0007669"/>
    <property type="project" value="InterPro"/>
</dbReference>
<keyword evidence="4 7" id="KW-1133">Transmembrane helix</keyword>
<evidence type="ECO:0000256" key="4">
    <source>
        <dbReference type="ARBA" id="ARBA00022989"/>
    </source>
</evidence>
<dbReference type="Proteomes" id="UP000256388">
    <property type="component" value="Unassembled WGS sequence"/>
</dbReference>
<organism evidence="8 9">
    <name type="scientific">Pelolinea submarina</name>
    <dbReference type="NCBI Taxonomy" id="913107"/>
    <lineage>
        <taxon>Bacteria</taxon>
        <taxon>Bacillati</taxon>
        <taxon>Chloroflexota</taxon>
        <taxon>Anaerolineae</taxon>
        <taxon>Anaerolineales</taxon>
        <taxon>Anaerolineaceae</taxon>
        <taxon>Pelolinea</taxon>
    </lineage>
</organism>
<comment type="subcellular location">
    <subcellularLocation>
        <location evidence="1">Endomembrane system</location>
        <topology evidence="1">Multi-pass membrane protein</topology>
    </subcellularLocation>
</comment>
<feature type="transmembrane region" description="Helical" evidence="7">
    <location>
        <begin position="110"/>
        <end position="133"/>
    </location>
</feature>
<gene>
    <name evidence="8" type="ORF">DFR64_0431</name>
</gene>
<feature type="transmembrane region" description="Helical" evidence="7">
    <location>
        <begin position="86"/>
        <end position="104"/>
    </location>
</feature>
<dbReference type="GO" id="GO:0012505">
    <property type="term" value="C:endomembrane system"/>
    <property type="evidence" value="ECO:0007669"/>
    <property type="project" value="UniProtKB-SubCell"/>
</dbReference>
<evidence type="ECO:0000256" key="3">
    <source>
        <dbReference type="ARBA" id="ARBA00022692"/>
    </source>
</evidence>
<dbReference type="GO" id="GO:0046872">
    <property type="term" value="F:metal ion binding"/>
    <property type="evidence" value="ECO:0007669"/>
    <property type="project" value="UniProtKB-KW"/>
</dbReference>
<evidence type="ECO:0000256" key="1">
    <source>
        <dbReference type="ARBA" id="ARBA00004127"/>
    </source>
</evidence>
<evidence type="ECO:0000256" key="5">
    <source>
        <dbReference type="ARBA" id="ARBA00023136"/>
    </source>
</evidence>
<dbReference type="RefSeq" id="WP_116223742.1">
    <property type="nucleotide sequence ID" value="NZ_AP018437.1"/>
</dbReference>
<dbReference type="EMBL" id="QUMS01000001">
    <property type="protein sequence ID" value="REG10572.1"/>
    <property type="molecule type" value="Genomic_DNA"/>
</dbReference>
<comment type="caution">
    <text evidence="8">The sequence shown here is derived from an EMBL/GenBank/DDBJ whole genome shotgun (WGS) entry which is preliminary data.</text>
</comment>
<dbReference type="AlphaFoldDB" id="A0A347ZU64"/>
<dbReference type="InterPro" id="IPR005744">
    <property type="entry name" value="Hy-lIII"/>
</dbReference>
<feature type="binding site" evidence="6">
    <location>
        <position position="194"/>
    </location>
    <ligand>
        <name>Zn(2+)</name>
        <dbReference type="ChEBI" id="CHEBI:29105"/>
    </ligand>
</feature>
<keyword evidence="6" id="KW-0479">Metal-binding</keyword>
<comment type="similarity">
    <text evidence="2">Belongs to the UPF0073 (Hly-III) family.</text>
</comment>
<dbReference type="Pfam" id="PF03006">
    <property type="entry name" value="HlyIII"/>
    <property type="match status" value="1"/>
</dbReference>
<evidence type="ECO:0000256" key="6">
    <source>
        <dbReference type="PIRSR" id="PIRSR604254-1"/>
    </source>
</evidence>
<name>A0A347ZU64_9CHLR</name>
<evidence type="ECO:0000313" key="8">
    <source>
        <dbReference type="EMBL" id="REG10572.1"/>
    </source>
</evidence>
<dbReference type="OrthoDB" id="9813689at2"/>
<feature type="transmembrane region" description="Helical" evidence="7">
    <location>
        <begin position="192"/>
        <end position="215"/>
    </location>
</feature>
<evidence type="ECO:0000256" key="7">
    <source>
        <dbReference type="SAM" id="Phobius"/>
    </source>
</evidence>
<keyword evidence="3 7" id="KW-0812">Transmembrane</keyword>
<feature type="transmembrane region" description="Helical" evidence="7">
    <location>
        <begin position="142"/>
        <end position="160"/>
    </location>
</feature>
<keyword evidence="5 7" id="KW-0472">Membrane</keyword>
<feature type="transmembrane region" description="Helical" evidence="7">
    <location>
        <begin position="52"/>
        <end position="74"/>
    </location>
</feature>
<dbReference type="InterPro" id="IPR004254">
    <property type="entry name" value="AdipoR/HlyIII-related"/>
</dbReference>
<feature type="transmembrane region" description="Helical" evidence="7">
    <location>
        <begin position="166"/>
        <end position="185"/>
    </location>
</feature>
<evidence type="ECO:0000256" key="2">
    <source>
        <dbReference type="ARBA" id="ARBA00008488"/>
    </source>
</evidence>
<dbReference type="NCBIfam" id="TIGR01065">
    <property type="entry name" value="hlyIII"/>
    <property type="match status" value="1"/>
</dbReference>
<keyword evidence="9" id="KW-1185">Reference proteome</keyword>
<feature type="transmembrane region" description="Helical" evidence="7">
    <location>
        <begin position="21"/>
        <end position="40"/>
    </location>
</feature>